<keyword evidence="2" id="KW-1185">Reference proteome</keyword>
<dbReference type="Proteomes" id="UP001341840">
    <property type="component" value="Unassembled WGS sequence"/>
</dbReference>
<name>A0ABU6UGC2_9FABA</name>
<evidence type="ECO:0000313" key="1">
    <source>
        <dbReference type="EMBL" id="MED6160099.1"/>
    </source>
</evidence>
<reference evidence="1 2" key="1">
    <citation type="journal article" date="2023" name="Plants (Basel)">
        <title>Bridging the Gap: Combining Genomics and Transcriptomics Approaches to Understand Stylosanthes scabra, an Orphan Legume from the Brazilian Caatinga.</title>
        <authorList>
            <person name="Ferreira-Neto J.R.C."/>
            <person name="da Silva M.D."/>
            <person name="Binneck E."/>
            <person name="de Melo N.F."/>
            <person name="da Silva R.H."/>
            <person name="de Melo A.L.T.M."/>
            <person name="Pandolfi V."/>
            <person name="Bustamante F.O."/>
            <person name="Brasileiro-Vidal A.C."/>
            <person name="Benko-Iseppon A.M."/>
        </authorList>
    </citation>
    <scope>NUCLEOTIDE SEQUENCE [LARGE SCALE GENOMIC DNA]</scope>
    <source>
        <tissue evidence="1">Leaves</tissue>
    </source>
</reference>
<evidence type="ECO:0000313" key="2">
    <source>
        <dbReference type="Proteomes" id="UP001341840"/>
    </source>
</evidence>
<sequence>MSSSSTSARQGLQRGRTPAIRAWNRRWVDLQGYSDAQVSRIFKREFLLVRVSKWWAEPLPILFRVCLTDSKLLGDLDSKDKIKIGDRFDAEI</sequence>
<comment type="caution">
    <text evidence="1">The sequence shown here is derived from an EMBL/GenBank/DDBJ whole genome shotgun (WGS) entry which is preliminary data.</text>
</comment>
<proteinExistence type="predicted"/>
<accession>A0ABU6UGC2</accession>
<organism evidence="1 2">
    <name type="scientific">Stylosanthes scabra</name>
    <dbReference type="NCBI Taxonomy" id="79078"/>
    <lineage>
        <taxon>Eukaryota</taxon>
        <taxon>Viridiplantae</taxon>
        <taxon>Streptophyta</taxon>
        <taxon>Embryophyta</taxon>
        <taxon>Tracheophyta</taxon>
        <taxon>Spermatophyta</taxon>
        <taxon>Magnoliopsida</taxon>
        <taxon>eudicotyledons</taxon>
        <taxon>Gunneridae</taxon>
        <taxon>Pentapetalae</taxon>
        <taxon>rosids</taxon>
        <taxon>fabids</taxon>
        <taxon>Fabales</taxon>
        <taxon>Fabaceae</taxon>
        <taxon>Papilionoideae</taxon>
        <taxon>50 kb inversion clade</taxon>
        <taxon>dalbergioids sensu lato</taxon>
        <taxon>Dalbergieae</taxon>
        <taxon>Pterocarpus clade</taxon>
        <taxon>Stylosanthes</taxon>
    </lineage>
</organism>
<protein>
    <submittedName>
        <fullName evidence="1">Uncharacterized protein</fullName>
    </submittedName>
</protein>
<dbReference type="EMBL" id="JASCZI010121143">
    <property type="protein sequence ID" value="MED6160099.1"/>
    <property type="molecule type" value="Genomic_DNA"/>
</dbReference>
<gene>
    <name evidence="1" type="ORF">PIB30_048224</name>
</gene>